<gene>
    <name evidence="1" type="ORF">MENTE1834_LOCUS47007</name>
</gene>
<dbReference type="EMBL" id="CAVMJV010000181">
    <property type="protein sequence ID" value="CAK5121349.1"/>
    <property type="molecule type" value="Genomic_DNA"/>
</dbReference>
<evidence type="ECO:0000313" key="1">
    <source>
        <dbReference type="EMBL" id="CAK5121349.1"/>
    </source>
</evidence>
<accession>A0ACB1B3Y1</accession>
<name>A0ACB1B3Y1_MELEN</name>
<organism evidence="1 2">
    <name type="scientific">Meloidogyne enterolobii</name>
    <name type="common">Root-knot nematode worm</name>
    <name type="synonym">Meloidogyne mayaguensis</name>
    <dbReference type="NCBI Taxonomy" id="390850"/>
    <lineage>
        <taxon>Eukaryota</taxon>
        <taxon>Metazoa</taxon>
        <taxon>Ecdysozoa</taxon>
        <taxon>Nematoda</taxon>
        <taxon>Chromadorea</taxon>
        <taxon>Rhabditida</taxon>
        <taxon>Tylenchina</taxon>
        <taxon>Tylenchomorpha</taxon>
        <taxon>Tylenchoidea</taxon>
        <taxon>Meloidogynidae</taxon>
        <taxon>Meloidogyninae</taxon>
        <taxon>Meloidogyne</taxon>
    </lineage>
</organism>
<dbReference type="Proteomes" id="UP001497535">
    <property type="component" value="Unassembled WGS sequence"/>
</dbReference>
<comment type="caution">
    <text evidence="1">The sequence shown here is derived from an EMBL/GenBank/DDBJ whole genome shotgun (WGS) entry which is preliminary data.</text>
</comment>
<evidence type="ECO:0000313" key="2">
    <source>
        <dbReference type="Proteomes" id="UP001497535"/>
    </source>
</evidence>
<sequence length="52" mass="5815">MVCIKVLEVHVPSLCPPIFSFADTTDKWGVRFISERGVLGAFFLAIKNFSLN</sequence>
<reference evidence="1" key="1">
    <citation type="submission" date="2023-11" db="EMBL/GenBank/DDBJ databases">
        <authorList>
            <person name="Poullet M."/>
        </authorList>
    </citation>
    <scope>NUCLEOTIDE SEQUENCE</scope>
    <source>
        <strain evidence="1">E1834</strain>
    </source>
</reference>
<keyword evidence="2" id="KW-1185">Reference proteome</keyword>
<protein>
    <submittedName>
        <fullName evidence="1">Uncharacterized protein</fullName>
    </submittedName>
</protein>
<proteinExistence type="predicted"/>